<protein>
    <submittedName>
        <fullName evidence="3">Trehalose-phosphatase</fullName>
    </submittedName>
</protein>
<name>M1V764_CYAM1</name>
<dbReference type="Gene3D" id="3.40.50.2000">
    <property type="entry name" value="Glycogen Phosphorylase B"/>
    <property type="match status" value="2"/>
</dbReference>
<dbReference type="OrthoDB" id="1130at2759"/>
<dbReference type="SUPFAM" id="SSF53756">
    <property type="entry name" value="UDP-Glycosyltransferase/glycogen phosphorylase"/>
    <property type="match status" value="2"/>
</dbReference>
<dbReference type="AlphaFoldDB" id="M1V764"/>
<dbReference type="EMBL" id="AP006501">
    <property type="protein sequence ID" value="BAM82795.1"/>
    <property type="molecule type" value="Genomic_DNA"/>
</dbReference>
<dbReference type="Gramene" id="CMS178CT">
    <property type="protein sequence ID" value="CMS178CT"/>
    <property type="gene ID" value="CMS178C"/>
</dbReference>
<sequence length="1098" mass="120930">MTGPLETTDLSSESWLATREQELLAVLEQLQKKLDALRRSQHFGRHPRLWKERVASMLASPERNTLFRSSSEGIENTTEGGLETKLYPIQRIIFVSLHLPSKAEVDLNRALSVTARVTSAILTVLASDPEVPVVWVGLEPPTGDAPPETPGAGTLTSYALTDALQLTGRVTHSPQLARTFVCVPMEPALASAFVAFAEEQLWSLLHYDFAGLFCGDLSIQDGWRAYCTANALFADTIRGLDIGPGDLLWIHDYPLMMLPGLVRRHLPHARIGFYLHTCFPSTEIFRIFPYRREMLESLLQSNLIGFQAFGYARHLVTASTRLLGVEGTYEKIVIEQRPAHACFLSIYPLGAGVRMVNTILESRAARRRIAELKERFQGRRIIVGLERLDDRFGGIDLKLAAFEEFLARNPLMRNQCVLVQVAVLEAHGHRGKGRSALPAERNSIDPSVFATSVSTSKRLRHGAQAPSTRSGFGAGGDHHRPILSQGNGQFKANRSRTSTGLVADEDGRRQLIRTVCSLVGRINAVYGSLDASPVHFVNYEPSYEELLALFAVADVCLVSSVRSVMTPVAYEWTLCQHGRGEGPLVLSEFSGANRTFPSAMLVNPYDIEGVAFALQEALSLDARERKVRHEIAYQYVMQNTVKTWFDNFVEDLQVAAATDHQHANDPVPLSVSESQVAGSLAAARLPSPEASSADMHPEAVLCSGAAGERAEIAVVARLLELSQKKRLFILQHDGALMPFQAIAELAGPHPNVLRIVSVLATDPRNVVYLCSGRTRRIVTEWYQPYAHKFGFICEFGLFLRAPGANNIWTVNAEGELSDPDEWKPLMLPLMRTFADRTPGAIVEEAEHTLVWHYRDADPDFGKWQALELMEELGRILRSPQNNGLSLEVVHYEAVHATGGKWVRVGPRGVRKARTVERLLSELSLREFDFVLACGEDRHDDEMFETLQHRTSMSSVLVRIGRSSSGRSRAANLQLDSCREWLDALQQIVLGTPGNAPLVSTAALSPRRQESLPQFASAEPVQSGEATDPNVASSADTLVYRRSVSEPRIGSAESEPSTSTAVTALLAVASSASGAAGPKRPPSLPRIQEYETQSETESS</sequence>
<dbReference type="Proteomes" id="UP000007014">
    <property type="component" value="Chromosome 19"/>
</dbReference>
<organism evidence="3 4">
    <name type="scientific">Cyanidioschyzon merolae (strain NIES-3377 / 10D)</name>
    <name type="common">Unicellular red alga</name>
    <dbReference type="NCBI Taxonomy" id="280699"/>
    <lineage>
        <taxon>Eukaryota</taxon>
        <taxon>Rhodophyta</taxon>
        <taxon>Bangiophyceae</taxon>
        <taxon>Cyanidiales</taxon>
        <taxon>Cyanidiaceae</taxon>
        <taxon>Cyanidioschyzon</taxon>
    </lineage>
</organism>
<dbReference type="SUPFAM" id="SSF56784">
    <property type="entry name" value="HAD-like"/>
    <property type="match status" value="1"/>
</dbReference>
<dbReference type="GO" id="GO:0005829">
    <property type="term" value="C:cytosol"/>
    <property type="evidence" value="ECO:0007669"/>
    <property type="project" value="TreeGrafter"/>
</dbReference>
<proteinExistence type="inferred from homology"/>
<dbReference type="GO" id="GO:0005992">
    <property type="term" value="P:trehalose biosynthetic process"/>
    <property type="evidence" value="ECO:0007669"/>
    <property type="project" value="InterPro"/>
</dbReference>
<feature type="region of interest" description="Disordered" evidence="2">
    <location>
        <begin position="1070"/>
        <end position="1098"/>
    </location>
</feature>
<dbReference type="PANTHER" id="PTHR10788">
    <property type="entry name" value="TREHALOSE-6-PHOSPHATE SYNTHASE"/>
    <property type="match status" value="1"/>
</dbReference>
<accession>M1V764</accession>
<dbReference type="InterPro" id="IPR001830">
    <property type="entry name" value="Glyco_trans_20"/>
</dbReference>
<comment type="similarity">
    <text evidence="1">In the N-terminal section; belongs to the glycosyltransferase 20 family.</text>
</comment>
<dbReference type="CDD" id="cd03788">
    <property type="entry name" value="GT20_TPS"/>
    <property type="match status" value="1"/>
</dbReference>
<evidence type="ECO:0000256" key="1">
    <source>
        <dbReference type="ARBA" id="ARBA00005409"/>
    </source>
</evidence>
<evidence type="ECO:0000313" key="4">
    <source>
        <dbReference type="Proteomes" id="UP000007014"/>
    </source>
</evidence>
<dbReference type="Pfam" id="PF02358">
    <property type="entry name" value="Trehalose_PPase"/>
    <property type="match status" value="1"/>
</dbReference>
<feature type="region of interest" description="Disordered" evidence="2">
    <location>
        <begin position="455"/>
        <end position="477"/>
    </location>
</feature>
<dbReference type="OMA" id="SIVWNYK"/>
<gene>
    <name evidence="3" type="ORF">CYME_CMS178C</name>
</gene>
<evidence type="ECO:0000313" key="3">
    <source>
        <dbReference type="EMBL" id="BAM82795.1"/>
    </source>
</evidence>
<dbReference type="Gene3D" id="3.30.70.1020">
    <property type="entry name" value="Trehalose-6-phosphate phosphatase related protein, domain 2"/>
    <property type="match status" value="1"/>
</dbReference>
<feature type="region of interest" description="Disordered" evidence="2">
    <location>
        <begin position="1009"/>
        <end position="1032"/>
    </location>
</feature>
<dbReference type="Gene3D" id="3.40.50.1000">
    <property type="entry name" value="HAD superfamily/HAD-like"/>
    <property type="match status" value="1"/>
</dbReference>
<dbReference type="GO" id="GO:0004805">
    <property type="term" value="F:trehalose-phosphatase activity"/>
    <property type="evidence" value="ECO:0007669"/>
    <property type="project" value="TreeGrafter"/>
</dbReference>
<dbReference type="NCBIfam" id="TIGR00685">
    <property type="entry name" value="T6PP"/>
    <property type="match status" value="1"/>
</dbReference>
<reference evidence="3 4" key="2">
    <citation type="journal article" date="2007" name="BMC Biol.">
        <title>A 100%-complete sequence reveals unusually simple genomic features in the hot-spring red alga Cyanidioschyzon merolae.</title>
        <authorList>
            <person name="Nozaki H."/>
            <person name="Takano H."/>
            <person name="Misumi O."/>
            <person name="Terasawa K."/>
            <person name="Matsuzaki M."/>
            <person name="Maruyama S."/>
            <person name="Nishida K."/>
            <person name="Yagisawa F."/>
            <person name="Yoshida Y."/>
            <person name="Fujiwara T."/>
            <person name="Takio S."/>
            <person name="Tamura K."/>
            <person name="Chung S.J."/>
            <person name="Nakamura S."/>
            <person name="Kuroiwa H."/>
            <person name="Tanaka K."/>
            <person name="Sato N."/>
            <person name="Kuroiwa T."/>
        </authorList>
    </citation>
    <scope>NUCLEOTIDE SEQUENCE [LARGE SCALE GENOMIC DNA]</scope>
    <source>
        <strain evidence="3 4">10D</strain>
    </source>
</reference>
<evidence type="ECO:0000256" key="2">
    <source>
        <dbReference type="SAM" id="MobiDB-lite"/>
    </source>
</evidence>
<dbReference type="STRING" id="280699.M1V764"/>
<dbReference type="InterPro" id="IPR036412">
    <property type="entry name" value="HAD-like_sf"/>
</dbReference>
<dbReference type="RefSeq" id="XP_005538831.1">
    <property type="nucleotide sequence ID" value="XM_005538774.1"/>
</dbReference>
<dbReference type="Pfam" id="PF00982">
    <property type="entry name" value="Glyco_transf_20"/>
    <property type="match status" value="2"/>
</dbReference>
<dbReference type="GeneID" id="16997599"/>
<dbReference type="PANTHER" id="PTHR10788:SF106">
    <property type="entry name" value="BCDNA.GH08860"/>
    <property type="match status" value="1"/>
</dbReference>
<dbReference type="HOGENOM" id="CLU_283619_0_0_1"/>
<dbReference type="GO" id="GO:0003825">
    <property type="term" value="F:alpha,alpha-trehalose-phosphate synthase (UDP-forming) activity"/>
    <property type="evidence" value="ECO:0007669"/>
    <property type="project" value="TreeGrafter"/>
</dbReference>
<keyword evidence="4" id="KW-1185">Reference proteome</keyword>
<reference evidence="3 4" key="1">
    <citation type="journal article" date="2004" name="Nature">
        <title>Genome sequence of the ultrasmall unicellular red alga Cyanidioschyzon merolae 10D.</title>
        <authorList>
            <person name="Matsuzaki M."/>
            <person name="Misumi O."/>
            <person name="Shin-i T."/>
            <person name="Maruyama S."/>
            <person name="Takahara M."/>
            <person name="Miyagishima S."/>
            <person name="Mori T."/>
            <person name="Nishida K."/>
            <person name="Yagisawa F."/>
            <person name="Nishida K."/>
            <person name="Yoshida Y."/>
            <person name="Nishimura Y."/>
            <person name="Nakao S."/>
            <person name="Kobayashi T."/>
            <person name="Momoyama Y."/>
            <person name="Higashiyama T."/>
            <person name="Minoda A."/>
            <person name="Sano M."/>
            <person name="Nomoto H."/>
            <person name="Oishi K."/>
            <person name="Hayashi H."/>
            <person name="Ohta F."/>
            <person name="Nishizaka S."/>
            <person name="Haga S."/>
            <person name="Miura S."/>
            <person name="Morishita T."/>
            <person name="Kabeya Y."/>
            <person name="Terasawa K."/>
            <person name="Suzuki Y."/>
            <person name="Ishii Y."/>
            <person name="Asakawa S."/>
            <person name="Takano H."/>
            <person name="Ohta N."/>
            <person name="Kuroiwa H."/>
            <person name="Tanaka K."/>
            <person name="Shimizu N."/>
            <person name="Sugano S."/>
            <person name="Sato N."/>
            <person name="Nozaki H."/>
            <person name="Ogasawara N."/>
            <person name="Kohara Y."/>
            <person name="Kuroiwa T."/>
        </authorList>
    </citation>
    <scope>NUCLEOTIDE SEQUENCE [LARGE SCALE GENOMIC DNA]</scope>
    <source>
        <strain evidence="3 4">10D</strain>
    </source>
</reference>
<dbReference type="InterPro" id="IPR023214">
    <property type="entry name" value="HAD_sf"/>
</dbReference>
<dbReference type="InterPro" id="IPR003337">
    <property type="entry name" value="Trehalose_PPase"/>
</dbReference>
<dbReference type="eggNOG" id="KOG1050">
    <property type="taxonomic scope" value="Eukaryota"/>
</dbReference>
<dbReference type="KEGG" id="cme:CYME_CMS178C"/>